<dbReference type="InterPro" id="IPR013783">
    <property type="entry name" value="Ig-like_fold"/>
</dbReference>
<keyword evidence="4" id="KW-0732">Signal</keyword>
<keyword evidence="3" id="KW-0472">Membrane</keyword>
<dbReference type="Gene3D" id="2.60.40.10">
    <property type="entry name" value="Immunoglobulins"/>
    <property type="match status" value="1"/>
</dbReference>
<dbReference type="InterPro" id="IPR011162">
    <property type="entry name" value="MHC_I/II-like_Ag-recog"/>
</dbReference>
<gene>
    <name evidence="6" type="ORF">P4O66_017518</name>
</gene>
<proteinExistence type="predicted"/>
<keyword evidence="1" id="KW-0325">Glycoprotein</keyword>
<keyword evidence="2" id="KW-0393">Immunoglobulin domain</keyword>
<organism evidence="6 7">
    <name type="scientific">Electrophorus voltai</name>
    <dbReference type="NCBI Taxonomy" id="2609070"/>
    <lineage>
        <taxon>Eukaryota</taxon>
        <taxon>Metazoa</taxon>
        <taxon>Chordata</taxon>
        <taxon>Craniata</taxon>
        <taxon>Vertebrata</taxon>
        <taxon>Euteleostomi</taxon>
        <taxon>Actinopterygii</taxon>
        <taxon>Neopterygii</taxon>
        <taxon>Teleostei</taxon>
        <taxon>Ostariophysi</taxon>
        <taxon>Gymnotiformes</taxon>
        <taxon>Gymnotoidei</taxon>
        <taxon>Gymnotidae</taxon>
        <taxon>Electrophorus</taxon>
    </lineage>
</organism>
<dbReference type="PANTHER" id="PTHR19944">
    <property type="entry name" value="MHC CLASS II-RELATED"/>
    <property type="match status" value="1"/>
</dbReference>
<evidence type="ECO:0000256" key="1">
    <source>
        <dbReference type="ARBA" id="ARBA00023180"/>
    </source>
</evidence>
<keyword evidence="3" id="KW-1133">Transmembrane helix</keyword>
<dbReference type="AlphaFoldDB" id="A0AAD8YVA5"/>
<dbReference type="PANTHER" id="PTHR19944:SF86">
    <property type="entry name" value="HLA CLASS II HISTOCOMPATIBILITY ANTIGEN, DR ALPHA CHAIN"/>
    <property type="match status" value="1"/>
</dbReference>
<dbReference type="InterPro" id="IPR007110">
    <property type="entry name" value="Ig-like_dom"/>
</dbReference>
<feature type="domain" description="Ig-like" evidence="5">
    <location>
        <begin position="99"/>
        <end position="199"/>
    </location>
</feature>
<dbReference type="PROSITE" id="PS00290">
    <property type="entry name" value="IG_MHC"/>
    <property type="match status" value="1"/>
</dbReference>
<dbReference type="SMART" id="SM00407">
    <property type="entry name" value="IGc1"/>
    <property type="match status" value="1"/>
</dbReference>
<feature type="chain" id="PRO_5042279334" description="Ig-like domain-containing protein" evidence="4">
    <location>
        <begin position="22"/>
        <end position="282"/>
    </location>
</feature>
<dbReference type="InterPro" id="IPR036179">
    <property type="entry name" value="Ig-like_dom_sf"/>
</dbReference>
<protein>
    <recommendedName>
        <fullName evidence="5">Ig-like domain-containing protein</fullName>
    </recommendedName>
</protein>
<name>A0AAD8YVA5_9TELE</name>
<dbReference type="Proteomes" id="UP001239994">
    <property type="component" value="Unassembled WGS sequence"/>
</dbReference>
<feature type="transmembrane region" description="Helical" evidence="3">
    <location>
        <begin position="205"/>
        <end position="230"/>
    </location>
</feature>
<keyword evidence="3" id="KW-0812">Transmembrane</keyword>
<evidence type="ECO:0000256" key="4">
    <source>
        <dbReference type="SAM" id="SignalP"/>
    </source>
</evidence>
<keyword evidence="7" id="KW-1185">Reference proteome</keyword>
<sequence length="282" mass="31125">MQHCFALTLSILCAFHTEATGRLKYGISVDCNETSYELSVMYEEEIIVYFDDKEDRVIYTLPDFAAPIMIPDLIKNTHKGGEFCKMALAVLNDVYGRAPEDTVPPWSSIYPKTETVVNIKNTLICHVTGFFPPPVRVLWSRNDVNMTEGVYVSPYYHNIDGTFNVFSTLAFTPEDGDIFSCTVGHQALQGPQTRMWEVEVKRSSVLPSVMCGLGLGLGLLGVMTGAFFISKANSLGNRSRCGSERRLQGCTLNSFPYSIAPRIGSVSSPTGTSVLIGRRGTF</sequence>
<evidence type="ECO:0000259" key="5">
    <source>
        <dbReference type="PROSITE" id="PS50835"/>
    </source>
</evidence>
<comment type="caution">
    <text evidence="6">The sequence shown here is derived from an EMBL/GenBank/DDBJ whole genome shotgun (WGS) entry which is preliminary data.</text>
</comment>
<evidence type="ECO:0000256" key="3">
    <source>
        <dbReference type="SAM" id="Phobius"/>
    </source>
</evidence>
<dbReference type="SUPFAM" id="SSF48726">
    <property type="entry name" value="Immunoglobulin"/>
    <property type="match status" value="1"/>
</dbReference>
<dbReference type="InterPro" id="IPR003597">
    <property type="entry name" value="Ig_C1-set"/>
</dbReference>
<evidence type="ECO:0000256" key="2">
    <source>
        <dbReference type="ARBA" id="ARBA00023319"/>
    </source>
</evidence>
<accession>A0AAD8YVA5</accession>
<dbReference type="InterPro" id="IPR003006">
    <property type="entry name" value="Ig/MHC_CS"/>
</dbReference>
<dbReference type="EMBL" id="JAROKS010000024">
    <property type="protein sequence ID" value="KAK1787139.1"/>
    <property type="molecule type" value="Genomic_DNA"/>
</dbReference>
<evidence type="ECO:0000313" key="7">
    <source>
        <dbReference type="Proteomes" id="UP001239994"/>
    </source>
</evidence>
<dbReference type="InterPro" id="IPR050160">
    <property type="entry name" value="MHC/Immunoglobulin"/>
</dbReference>
<dbReference type="PROSITE" id="PS50835">
    <property type="entry name" value="IG_LIKE"/>
    <property type="match status" value="1"/>
</dbReference>
<dbReference type="Pfam" id="PF07654">
    <property type="entry name" value="C1-set"/>
    <property type="match status" value="1"/>
</dbReference>
<dbReference type="SUPFAM" id="SSF54452">
    <property type="entry name" value="MHC antigen-recognition domain"/>
    <property type="match status" value="1"/>
</dbReference>
<evidence type="ECO:0000313" key="6">
    <source>
        <dbReference type="EMBL" id="KAK1787139.1"/>
    </source>
</evidence>
<feature type="signal peptide" evidence="4">
    <location>
        <begin position="1"/>
        <end position="21"/>
    </location>
</feature>
<reference evidence="6" key="1">
    <citation type="submission" date="2023-03" db="EMBL/GenBank/DDBJ databases">
        <title>Electrophorus voltai genome.</title>
        <authorList>
            <person name="Bian C."/>
        </authorList>
    </citation>
    <scope>NUCLEOTIDE SEQUENCE</scope>
    <source>
        <strain evidence="6">CB-2022</strain>
        <tissue evidence="6">Muscle</tissue>
    </source>
</reference>